<dbReference type="NCBIfam" id="NF002325">
    <property type="entry name" value="PRK01278.1"/>
    <property type="match status" value="1"/>
</dbReference>
<feature type="binding site" evidence="4">
    <location>
        <begin position="225"/>
        <end position="228"/>
    </location>
    <ligand>
        <name>pyridoxal 5'-phosphate</name>
        <dbReference type="ChEBI" id="CHEBI:597326"/>
    </ligand>
</feature>
<dbReference type="InterPro" id="IPR005814">
    <property type="entry name" value="Aminotrans_3"/>
</dbReference>
<dbReference type="PROSITE" id="PS00600">
    <property type="entry name" value="AA_TRANSFER_CLASS_3"/>
    <property type="match status" value="1"/>
</dbReference>
<dbReference type="AlphaFoldDB" id="A0AB39KV04"/>
<dbReference type="GO" id="GO:0042802">
    <property type="term" value="F:identical protein binding"/>
    <property type="evidence" value="ECO:0007669"/>
    <property type="project" value="TreeGrafter"/>
</dbReference>
<comment type="similarity">
    <text evidence="4">Belongs to the class-III pyridoxal-phosphate-dependent aminotransferase family. ArgD subfamily.</text>
</comment>
<dbReference type="InterPro" id="IPR015422">
    <property type="entry name" value="PyrdxlP-dep_Trfase_small"/>
</dbReference>
<dbReference type="InterPro" id="IPR015421">
    <property type="entry name" value="PyrdxlP-dep_Trfase_major"/>
</dbReference>
<feature type="binding site" evidence="4">
    <location>
        <position position="140"/>
    </location>
    <ligand>
        <name>pyridoxal 5'-phosphate</name>
        <dbReference type="ChEBI" id="CHEBI:597326"/>
    </ligand>
</feature>
<reference evidence="5" key="1">
    <citation type="submission" date="2024-06" db="EMBL/GenBank/DDBJ databases">
        <title>Caulobacter inopinatus, sp. nov.</title>
        <authorList>
            <person name="Donachie S.P."/>
        </authorList>
    </citation>
    <scope>NUCLEOTIDE SEQUENCE</scope>
    <source>
        <strain evidence="5">73W</strain>
    </source>
</reference>
<dbReference type="InterPro" id="IPR004636">
    <property type="entry name" value="AcOrn/SuccOrn_fam"/>
</dbReference>
<evidence type="ECO:0000313" key="5">
    <source>
        <dbReference type="EMBL" id="XDO97377.1"/>
    </source>
</evidence>
<keyword evidence="1 4" id="KW-0032">Aminotransferase</keyword>
<sequence length="407" mass="42901">MTTPTSPSAAAQTHIMGVYNRAPLAFERGEGSRLFSTDGDVYLDCVGGIATTGLGHAHPALVKTLKEQGEKLWHVSNIFRIPQQEDLADRLCAAAGFAEAVFFTNSGTEAIECALKTARRYHVVNGQPDRVDIIGFDGSFHGRSYAAVNASGNASYLEGFGPRLPGYTQLQFGDMEALKAALGPTTAAVIIEPVQGEGGARALTEAQLNALRAMTREAGVLLIYDEVQCGMGRTGKLFAYEWASDAAPDIMCIAKALGGGFPIGACLASAEAARGMTVGVHGSTFGGNPLAMAIGVTAFDTINSEETLGNVRDVAGYFVQQLNGLKDRYPDLIVDVRGKGLLIGVKLASNNREFMALARDQKLLVAGGGDNCIRLLPALNLTMDEASEAIGKLEKTLDVVRASQKAA</sequence>
<evidence type="ECO:0000256" key="3">
    <source>
        <dbReference type="ARBA" id="ARBA00022898"/>
    </source>
</evidence>
<comment type="subunit">
    <text evidence="4">Homodimer.</text>
</comment>
<feature type="binding site" evidence="4">
    <location>
        <begin position="107"/>
        <end position="108"/>
    </location>
    <ligand>
        <name>pyridoxal 5'-phosphate</name>
        <dbReference type="ChEBI" id="CHEBI:597326"/>
    </ligand>
</feature>
<dbReference type="Gene3D" id="3.90.1150.10">
    <property type="entry name" value="Aspartate Aminotransferase, domain 1"/>
    <property type="match status" value="1"/>
</dbReference>
<dbReference type="InterPro" id="IPR015424">
    <property type="entry name" value="PyrdxlP-dep_Trfase"/>
</dbReference>
<proteinExistence type="inferred from homology"/>
<dbReference type="FunFam" id="3.40.640.10:FF:000004">
    <property type="entry name" value="Acetylornithine aminotransferase"/>
    <property type="match status" value="1"/>
</dbReference>
<dbReference type="EC" id="2.6.1.11" evidence="4"/>
<dbReference type="HAMAP" id="MF_01107">
    <property type="entry name" value="ArgD_aminotrans_3"/>
    <property type="match status" value="1"/>
</dbReference>
<accession>A0AB39KV04</accession>
<keyword evidence="4" id="KW-0055">Arginine biosynthesis</keyword>
<comment type="subcellular location">
    <subcellularLocation>
        <location evidence="4">Cytoplasm</location>
    </subcellularLocation>
</comment>
<comment type="miscellaneous">
    <text evidence="4">May also have succinyldiaminopimelate aminotransferase activity, thus carrying out the corresponding step in lysine biosynthesis.</text>
</comment>
<name>A0AB39KV04_9CAUL</name>
<feature type="binding site" evidence="4">
    <location>
        <position position="143"/>
    </location>
    <ligand>
        <name>N(2)-acetyl-L-ornithine</name>
        <dbReference type="ChEBI" id="CHEBI:57805"/>
    </ligand>
</feature>
<dbReference type="Gene3D" id="3.40.640.10">
    <property type="entry name" value="Type I PLP-dependent aspartate aminotransferase-like (Major domain)"/>
    <property type="match status" value="1"/>
</dbReference>
<dbReference type="PANTHER" id="PTHR11986:SF113">
    <property type="entry name" value="SUCCINYLORNITHINE TRANSAMINASE"/>
    <property type="match status" value="1"/>
</dbReference>
<dbReference type="EMBL" id="CP158375">
    <property type="protein sequence ID" value="XDO97377.1"/>
    <property type="molecule type" value="Genomic_DNA"/>
</dbReference>
<keyword evidence="4" id="KW-0028">Amino-acid biosynthesis</keyword>
<dbReference type="GO" id="GO:0005737">
    <property type="term" value="C:cytoplasm"/>
    <property type="evidence" value="ECO:0007669"/>
    <property type="project" value="UniProtKB-SubCell"/>
</dbReference>
<protein>
    <recommendedName>
        <fullName evidence="4">Acetylornithine aminotransferase</fullName>
        <shortName evidence="4">ACOAT</shortName>
        <ecNumber evidence="4">2.6.1.11</ecNumber>
    </recommendedName>
</protein>
<feature type="binding site" evidence="4">
    <location>
        <position position="283"/>
    </location>
    <ligand>
        <name>N(2)-acetyl-L-ornithine</name>
        <dbReference type="ChEBI" id="CHEBI:57805"/>
    </ligand>
</feature>
<keyword evidence="4" id="KW-0963">Cytoplasm</keyword>
<feature type="binding site" evidence="4">
    <location>
        <position position="284"/>
    </location>
    <ligand>
        <name>pyridoxal 5'-phosphate</name>
        <dbReference type="ChEBI" id="CHEBI:597326"/>
    </ligand>
</feature>
<dbReference type="Pfam" id="PF00202">
    <property type="entry name" value="Aminotran_3"/>
    <property type="match status" value="1"/>
</dbReference>
<evidence type="ECO:0000256" key="2">
    <source>
        <dbReference type="ARBA" id="ARBA00022679"/>
    </source>
</evidence>
<comment type="cofactor">
    <cofactor evidence="4">
        <name>pyridoxal 5'-phosphate</name>
        <dbReference type="ChEBI" id="CHEBI:597326"/>
    </cofactor>
    <text evidence="4">Binds 1 pyridoxal phosphate per subunit.</text>
</comment>
<dbReference type="InterPro" id="IPR049704">
    <property type="entry name" value="Aminotrans_3_PPA_site"/>
</dbReference>
<organism evidence="5">
    <name type="scientific">Caulobacter sp. 73W</name>
    <dbReference type="NCBI Taxonomy" id="3161137"/>
    <lineage>
        <taxon>Bacteria</taxon>
        <taxon>Pseudomonadati</taxon>
        <taxon>Pseudomonadota</taxon>
        <taxon>Alphaproteobacteria</taxon>
        <taxon>Caulobacterales</taxon>
        <taxon>Caulobacteraceae</taxon>
        <taxon>Caulobacter</taxon>
    </lineage>
</organism>
<dbReference type="GO" id="GO:0030170">
    <property type="term" value="F:pyridoxal phosphate binding"/>
    <property type="evidence" value="ECO:0007669"/>
    <property type="project" value="InterPro"/>
</dbReference>
<dbReference type="SUPFAM" id="SSF53383">
    <property type="entry name" value="PLP-dependent transferases"/>
    <property type="match status" value="1"/>
</dbReference>
<comment type="catalytic activity">
    <reaction evidence="4">
        <text>N(2)-acetyl-L-ornithine + 2-oxoglutarate = N-acetyl-L-glutamate 5-semialdehyde + L-glutamate</text>
        <dbReference type="Rhea" id="RHEA:18049"/>
        <dbReference type="ChEBI" id="CHEBI:16810"/>
        <dbReference type="ChEBI" id="CHEBI:29123"/>
        <dbReference type="ChEBI" id="CHEBI:29985"/>
        <dbReference type="ChEBI" id="CHEBI:57805"/>
        <dbReference type="EC" id="2.6.1.11"/>
    </reaction>
</comment>
<comment type="pathway">
    <text evidence="4">Amino-acid biosynthesis; L-arginine biosynthesis; N(2)-acetyl-L-ornithine from L-glutamate: step 4/4.</text>
</comment>
<feature type="modified residue" description="N6-(pyridoxal phosphate)lysine" evidence="4">
    <location>
        <position position="255"/>
    </location>
</feature>
<evidence type="ECO:0000256" key="1">
    <source>
        <dbReference type="ARBA" id="ARBA00022576"/>
    </source>
</evidence>
<dbReference type="InterPro" id="IPR050103">
    <property type="entry name" value="Class-III_PLP-dep_AT"/>
</dbReference>
<dbReference type="RefSeq" id="WP_369060559.1">
    <property type="nucleotide sequence ID" value="NZ_CP158375.1"/>
</dbReference>
<dbReference type="GO" id="GO:0003992">
    <property type="term" value="F:N2-acetyl-L-ornithine:2-oxoglutarate 5-aminotransferase activity"/>
    <property type="evidence" value="ECO:0007669"/>
    <property type="project" value="UniProtKB-UniRule"/>
</dbReference>
<dbReference type="GO" id="GO:0006526">
    <property type="term" value="P:L-arginine biosynthetic process"/>
    <property type="evidence" value="ECO:0007669"/>
    <property type="project" value="UniProtKB-UniRule"/>
</dbReference>
<gene>
    <name evidence="4" type="primary">argD</name>
    <name evidence="5" type="ORF">ABOZ73_02870</name>
</gene>
<evidence type="ECO:0000256" key="4">
    <source>
        <dbReference type="HAMAP-Rule" id="MF_01107"/>
    </source>
</evidence>
<dbReference type="PANTHER" id="PTHR11986">
    <property type="entry name" value="AMINOTRANSFERASE CLASS III"/>
    <property type="match status" value="1"/>
</dbReference>
<dbReference type="CDD" id="cd00610">
    <property type="entry name" value="OAT_like"/>
    <property type="match status" value="1"/>
</dbReference>
<keyword evidence="2 4" id="KW-0808">Transferase</keyword>
<dbReference type="PIRSF" id="PIRSF000521">
    <property type="entry name" value="Transaminase_4ab_Lys_Orn"/>
    <property type="match status" value="1"/>
</dbReference>
<keyword evidence="3 4" id="KW-0663">Pyridoxal phosphate</keyword>